<keyword evidence="7" id="KW-0934">Plastid</keyword>
<evidence type="ECO:0000256" key="1">
    <source>
        <dbReference type="ARBA" id="ARBA00004229"/>
    </source>
</evidence>
<evidence type="ECO:0000256" key="9">
    <source>
        <dbReference type="ARBA" id="ARBA00022946"/>
    </source>
</evidence>
<dbReference type="InterPro" id="IPR024904">
    <property type="entry name" value="OTCase_ArgI"/>
</dbReference>
<evidence type="ECO:0000256" key="12">
    <source>
        <dbReference type="SAM" id="MobiDB-lite"/>
    </source>
</evidence>
<protein>
    <recommendedName>
        <fullName evidence="3">ornithine carbamoyltransferase</fullName>
        <ecNumber evidence="3">2.1.3.3</ecNumber>
    </recommendedName>
</protein>
<dbReference type="GO" id="GO:0016597">
    <property type="term" value="F:amino acid binding"/>
    <property type="evidence" value="ECO:0007669"/>
    <property type="project" value="InterPro"/>
</dbReference>
<dbReference type="OrthoDB" id="10252326at2759"/>
<dbReference type="Proteomes" id="UP000813462">
    <property type="component" value="Unassembled WGS sequence"/>
</dbReference>
<feature type="domain" description="Aspartate/ornithine carbamoyltransferase Asp/Orn-binding" evidence="13">
    <location>
        <begin position="227"/>
        <end position="378"/>
    </location>
</feature>
<dbReference type="PANTHER" id="PTHR45753:SF3">
    <property type="entry name" value="ORNITHINE TRANSCARBAMYLASE, MITOCHONDRIAL"/>
    <property type="match status" value="1"/>
</dbReference>
<gene>
    <name evidence="15" type="ORF">FEM48_Zijuj06G0084500</name>
</gene>
<name>A0A978V878_ZIZJJ</name>
<proteinExistence type="inferred from homology"/>
<dbReference type="NCBIfam" id="TIGR00658">
    <property type="entry name" value="orni_carb_tr"/>
    <property type="match status" value="1"/>
</dbReference>
<feature type="region of interest" description="Disordered" evidence="12">
    <location>
        <begin position="1"/>
        <end position="22"/>
    </location>
</feature>
<keyword evidence="4" id="KW-0150">Chloroplast</keyword>
<sequence>MAAFSTNCSVRPDNPSLSSQFSSFSGQNLGRTVRFSSKFSSISLSSPATFPATRRRISCQTSSATSSSSSVNGKAKSELKDFLHINDFDKATILKILDRALEVKALLKSGEKTYLPFKGKTMAMIFAKPSMRTRVSFETGFFLLGGHAIYLGPDDIQMGKREETRDVARVLSRYNDIIMARVFAHQDILDLAKYATVPVVNGLTDYNHPCQIMADALTIIEHAGQLEGTKVVYVGDGNNIVHSWLLLASVVSFHFVCACPKGFEPDKDTVERARQAGISRIEITNDPKEAVRGADVVYSDVWASMGQKEEAAYRRQVFEGFQVDENLMKLAGPKAYFMHCLPAERGVEVTDGVIEAPNSIVFPQAENRMHAQNAIMLHLLGV</sequence>
<evidence type="ECO:0000256" key="6">
    <source>
        <dbReference type="ARBA" id="ARBA00022605"/>
    </source>
</evidence>
<dbReference type="InterPro" id="IPR002292">
    <property type="entry name" value="Orn/put_carbamltrans"/>
</dbReference>
<dbReference type="EC" id="2.1.3.3" evidence="3"/>
<dbReference type="EMBL" id="JAEACU010000006">
    <property type="protein sequence ID" value="KAH7524113.1"/>
    <property type="molecule type" value="Genomic_DNA"/>
</dbReference>
<comment type="catalytic activity">
    <reaction evidence="10">
        <text>carbamoyl phosphate + L-ornithine = L-citrulline + phosphate + H(+)</text>
        <dbReference type="Rhea" id="RHEA:19513"/>
        <dbReference type="ChEBI" id="CHEBI:15378"/>
        <dbReference type="ChEBI" id="CHEBI:43474"/>
        <dbReference type="ChEBI" id="CHEBI:46911"/>
        <dbReference type="ChEBI" id="CHEBI:57743"/>
        <dbReference type="ChEBI" id="CHEBI:58228"/>
        <dbReference type="EC" id="2.1.3.3"/>
    </reaction>
</comment>
<dbReference type="FunFam" id="3.40.50.1370:FF:000015">
    <property type="entry name" value="ornithine carbamoyltransferase, chloroplastic"/>
    <property type="match status" value="1"/>
</dbReference>
<dbReference type="GO" id="GO:0009507">
    <property type="term" value="C:chloroplast"/>
    <property type="evidence" value="ECO:0007669"/>
    <property type="project" value="UniProtKB-SubCell"/>
</dbReference>
<dbReference type="GO" id="GO:0042450">
    <property type="term" value="P:L-arginine biosynthetic process via ornithine"/>
    <property type="evidence" value="ECO:0007669"/>
    <property type="project" value="TreeGrafter"/>
</dbReference>
<comment type="similarity">
    <text evidence="2">Belongs to the aspartate/ornithine carbamoyltransferase superfamily. OTCase family.</text>
</comment>
<accession>A0A978V878</accession>
<evidence type="ECO:0000256" key="3">
    <source>
        <dbReference type="ARBA" id="ARBA00013007"/>
    </source>
</evidence>
<dbReference type="PRINTS" id="PR00102">
    <property type="entry name" value="OTCASE"/>
</dbReference>
<organism evidence="15 16">
    <name type="scientific">Ziziphus jujuba var. spinosa</name>
    <dbReference type="NCBI Taxonomy" id="714518"/>
    <lineage>
        <taxon>Eukaryota</taxon>
        <taxon>Viridiplantae</taxon>
        <taxon>Streptophyta</taxon>
        <taxon>Embryophyta</taxon>
        <taxon>Tracheophyta</taxon>
        <taxon>Spermatophyta</taxon>
        <taxon>Magnoliopsida</taxon>
        <taxon>eudicotyledons</taxon>
        <taxon>Gunneridae</taxon>
        <taxon>Pentapetalae</taxon>
        <taxon>rosids</taxon>
        <taxon>fabids</taxon>
        <taxon>Rosales</taxon>
        <taxon>Rhamnaceae</taxon>
        <taxon>Paliureae</taxon>
        <taxon>Ziziphus</taxon>
    </lineage>
</organism>
<dbReference type="PANTHER" id="PTHR45753">
    <property type="entry name" value="ORNITHINE CARBAMOYLTRANSFERASE, MITOCHONDRIAL"/>
    <property type="match status" value="1"/>
</dbReference>
<feature type="domain" description="Aspartate/ornithine carbamoyltransferase carbamoyl-P binding" evidence="14">
    <location>
        <begin position="80"/>
        <end position="221"/>
    </location>
</feature>
<evidence type="ECO:0000256" key="11">
    <source>
        <dbReference type="RuleBase" id="RU003634"/>
    </source>
</evidence>
<dbReference type="SUPFAM" id="SSF53671">
    <property type="entry name" value="Aspartate/ornithine carbamoyltransferase"/>
    <property type="match status" value="1"/>
</dbReference>
<dbReference type="InterPro" id="IPR006132">
    <property type="entry name" value="Asp/Orn_carbamoyltranf_P-bd"/>
</dbReference>
<evidence type="ECO:0000259" key="14">
    <source>
        <dbReference type="Pfam" id="PF02729"/>
    </source>
</evidence>
<evidence type="ECO:0000259" key="13">
    <source>
        <dbReference type="Pfam" id="PF00185"/>
    </source>
</evidence>
<feature type="compositionally biased region" description="Low complexity" evidence="12">
    <location>
        <begin position="12"/>
        <end position="22"/>
    </location>
</feature>
<comment type="subcellular location">
    <subcellularLocation>
        <location evidence="1">Plastid</location>
        <location evidence="1">Chloroplast</location>
    </subcellularLocation>
</comment>
<comment type="caution">
    <text evidence="15">The sequence shown here is derived from an EMBL/GenBank/DDBJ whole genome shotgun (WGS) entry which is preliminary data.</text>
</comment>
<dbReference type="InterPro" id="IPR006130">
    <property type="entry name" value="Asp/Orn_carbamoylTrfase"/>
</dbReference>
<dbReference type="Gene3D" id="3.40.50.1370">
    <property type="entry name" value="Aspartate/ornithine carbamoyltransferase"/>
    <property type="match status" value="2"/>
</dbReference>
<dbReference type="NCBIfam" id="NF001986">
    <property type="entry name" value="PRK00779.1"/>
    <property type="match status" value="1"/>
</dbReference>
<dbReference type="InterPro" id="IPR036901">
    <property type="entry name" value="Asp/Orn_carbamoylTrfase_sf"/>
</dbReference>
<evidence type="ECO:0000313" key="15">
    <source>
        <dbReference type="EMBL" id="KAH7524113.1"/>
    </source>
</evidence>
<keyword evidence="9" id="KW-0809">Transit peptide</keyword>
<evidence type="ECO:0000256" key="7">
    <source>
        <dbReference type="ARBA" id="ARBA00022640"/>
    </source>
</evidence>
<dbReference type="Pfam" id="PF02729">
    <property type="entry name" value="OTCace_N"/>
    <property type="match status" value="1"/>
</dbReference>
<evidence type="ECO:0000256" key="8">
    <source>
        <dbReference type="ARBA" id="ARBA00022679"/>
    </source>
</evidence>
<dbReference type="GO" id="GO:0004585">
    <property type="term" value="F:ornithine carbamoyltransferase activity"/>
    <property type="evidence" value="ECO:0007669"/>
    <property type="project" value="UniProtKB-EC"/>
</dbReference>
<evidence type="ECO:0000256" key="4">
    <source>
        <dbReference type="ARBA" id="ARBA00022528"/>
    </source>
</evidence>
<dbReference type="PRINTS" id="PR00100">
    <property type="entry name" value="AOTCASE"/>
</dbReference>
<dbReference type="HAMAP" id="MF_01109">
    <property type="entry name" value="OTCase"/>
    <property type="match status" value="1"/>
</dbReference>
<evidence type="ECO:0000256" key="2">
    <source>
        <dbReference type="ARBA" id="ARBA00007805"/>
    </source>
</evidence>
<dbReference type="FunFam" id="3.40.50.1370:FF:000008">
    <property type="entry name" value="Ornithine carbamoyltransferase"/>
    <property type="match status" value="1"/>
</dbReference>
<reference evidence="15" key="1">
    <citation type="journal article" date="2021" name="Front. Plant Sci.">
        <title>Chromosome-Scale Genome Assembly for Chinese Sour Jujube and Insights Into Its Genome Evolution and Domestication Signature.</title>
        <authorList>
            <person name="Shen L.-Y."/>
            <person name="Luo H."/>
            <person name="Wang X.-L."/>
            <person name="Wang X.-M."/>
            <person name="Qiu X.-J."/>
            <person name="Liu H."/>
            <person name="Zhou S.-S."/>
            <person name="Jia K.-H."/>
            <person name="Nie S."/>
            <person name="Bao Y.-T."/>
            <person name="Zhang R.-G."/>
            <person name="Yun Q.-Z."/>
            <person name="Chai Y.-H."/>
            <person name="Lu J.-Y."/>
            <person name="Li Y."/>
            <person name="Zhao S.-W."/>
            <person name="Mao J.-F."/>
            <person name="Jia S.-G."/>
            <person name="Mao Y.-M."/>
        </authorList>
    </citation>
    <scope>NUCLEOTIDE SEQUENCE</scope>
    <source>
        <strain evidence="15">AT0</strain>
        <tissue evidence="15">Leaf</tissue>
    </source>
</reference>
<dbReference type="GO" id="GO:0019240">
    <property type="term" value="P:citrulline biosynthetic process"/>
    <property type="evidence" value="ECO:0007669"/>
    <property type="project" value="TreeGrafter"/>
</dbReference>
<keyword evidence="5" id="KW-0055">Arginine biosynthesis</keyword>
<dbReference type="Pfam" id="PF00185">
    <property type="entry name" value="OTCace"/>
    <property type="match status" value="1"/>
</dbReference>
<evidence type="ECO:0000313" key="16">
    <source>
        <dbReference type="Proteomes" id="UP000813462"/>
    </source>
</evidence>
<keyword evidence="6" id="KW-0028">Amino-acid biosynthesis</keyword>
<evidence type="ECO:0000256" key="5">
    <source>
        <dbReference type="ARBA" id="ARBA00022571"/>
    </source>
</evidence>
<dbReference type="AlphaFoldDB" id="A0A978V878"/>
<dbReference type="InterPro" id="IPR006131">
    <property type="entry name" value="Asp_carbamoyltransf_Asp/Orn-bd"/>
</dbReference>
<evidence type="ECO:0000256" key="10">
    <source>
        <dbReference type="ARBA" id="ARBA00048772"/>
    </source>
</evidence>
<keyword evidence="8 11" id="KW-0808">Transferase</keyword>